<accession>I1D5N8</accession>
<gene>
    <name evidence="1" type="ORF">SacglDRAFT_03402</name>
</gene>
<evidence type="ECO:0000313" key="1">
    <source>
        <dbReference type="EMBL" id="EIF00263.1"/>
    </source>
</evidence>
<dbReference type="OrthoDB" id="3556553at2"/>
<sequence>MSGFGVDLEHLYNAADYVSDAAILASRAQTGVRNNQVDAPRPLPIPDLPWEFGIGPNDSAGHVFGSTLGFDAIAFAYSQHVDAMVNHLGELQESASSGSRALTSVAKLYERIDEAGQL</sequence>
<reference evidence="1 2" key="1">
    <citation type="submission" date="2011-09" db="EMBL/GenBank/DDBJ databases">
        <authorList>
            <consortium name="US DOE Joint Genome Institute (JGI-PGF)"/>
            <person name="Lucas S."/>
            <person name="Han J."/>
            <person name="Lapidus A."/>
            <person name="Cheng J.-F."/>
            <person name="Goodwin L."/>
            <person name="Pitluck S."/>
            <person name="Peters L."/>
            <person name="Land M.L."/>
            <person name="Hauser L."/>
            <person name="Brambilla E."/>
            <person name="Klenk H.-P."/>
            <person name="Woyke T.J."/>
        </authorList>
    </citation>
    <scope>NUCLEOTIDE SEQUENCE [LARGE SCALE GENOMIC DNA]</scope>
    <source>
        <strain evidence="1 2">K62</strain>
    </source>
</reference>
<dbReference type="HOGENOM" id="CLU_2071437_0_0_11"/>
<dbReference type="AlphaFoldDB" id="I1D5N8"/>
<evidence type="ECO:0000313" key="2">
    <source>
        <dbReference type="Proteomes" id="UP000005087"/>
    </source>
</evidence>
<dbReference type="eggNOG" id="ENOG5031Q64">
    <property type="taxonomic scope" value="Bacteria"/>
</dbReference>
<reference evidence="2" key="2">
    <citation type="submission" date="2012-01" db="EMBL/GenBank/DDBJ databases">
        <title>Noncontiguous Finished sequence of chromosome of Saccharomonospora glauca K62.</title>
        <authorList>
            <consortium name="US DOE Joint Genome Institute"/>
            <person name="Lucas S."/>
            <person name="Han J."/>
            <person name="Lapidus A."/>
            <person name="Cheng J.-F."/>
            <person name="Goodwin L."/>
            <person name="Pitluck S."/>
            <person name="Peters L."/>
            <person name="Mikhailova N."/>
            <person name="Held B."/>
            <person name="Detter J.C."/>
            <person name="Han C."/>
            <person name="Tapia R."/>
            <person name="Land M."/>
            <person name="Hauser L."/>
            <person name="Kyrpides N."/>
            <person name="Ivanova N."/>
            <person name="Pagani I."/>
            <person name="Brambilla E.-M."/>
            <person name="Klenk H.-P."/>
            <person name="Woyke T."/>
        </authorList>
    </citation>
    <scope>NUCLEOTIDE SEQUENCE [LARGE SCALE GENOMIC DNA]</scope>
    <source>
        <strain evidence="2">K62</strain>
    </source>
</reference>
<name>I1D5N8_9PSEU</name>
<dbReference type="RefSeq" id="WP_005466005.1">
    <property type="nucleotide sequence ID" value="NZ_CM001484.1"/>
</dbReference>
<organism evidence="1 2">
    <name type="scientific">Saccharomonospora glauca K62</name>
    <dbReference type="NCBI Taxonomy" id="928724"/>
    <lineage>
        <taxon>Bacteria</taxon>
        <taxon>Bacillati</taxon>
        <taxon>Actinomycetota</taxon>
        <taxon>Actinomycetes</taxon>
        <taxon>Pseudonocardiales</taxon>
        <taxon>Pseudonocardiaceae</taxon>
        <taxon>Saccharomonospora</taxon>
    </lineage>
</organism>
<proteinExistence type="predicted"/>
<protein>
    <submittedName>
        <fullName evidence="1">Uncharacterized protein</fullName>
    </submittedName>
</protein>
<dbReference type="EMBL" id="CM001484">
    <property type="protein sequence ID" value="EIF00263.1"/>
    <property type="molecule type" value="Genomic_DNA"/>
</dbReference>
<dbReference type="Proteomes" id="UP000005087">
    <property type="component" value="Chromosome"/>
</dbReference>
<keyword evidence="2" id="KW-1185">Reference proteome</keyword>